<reference evidence="2" key="1">
    <citation type="submission" date="2020-03" db="EMBL/GenBank/DDBJ databases">
        <title>Draft Genome Sequence of Cylindrodendrum hubeiense.</title>
        <authorList>
            <person name="Buettner E."/>
            <person name="Kellner H."/>
        </authorList>
    </citation>
    <scope>NUCLEOTIDE SEQUENCE</scope>
    <source>
        <strain evidence="2">IHI 201604</strain>
    </source>
</reference>
<evidence type="ECO:0000256" key="1">
    <source>
        <dbReference type="SAM" id="MobiDB-lite"/>
    </source>
</evidence>
<feature type="compositionally biased region" description="Polar residues" evidence="1">
    <location>
        <begin position="695"/>
        <end position="710"/>
    </location>
</feature>
<evidence type="ECO:0000313" key="2">
    <source>
        <dbReference type="EMBL" id="KAF7549852.1"/>
    </source>
</evidence>
<feature type="compositionally biased region" description="Polar residues" evidence="1">
    <location>
        <begin position="637"/>
        <end position="647"/>
    </location>
</feature>
<comment type="caution">
    <text evidence="2">The sequence shown here is derived from an EMBL/GenBank/DDBJ whole genome shotgun (WGS) entry which is preliminary data.</text>
</comment>
<dbReference type="Proteomes" id="UP000722485">
    <property type="component" value="Unassembled WGS sequence"/>
</dbReference>
<feature type="compositionally biased region" description="Polar residues" evidence="1">
    <location>
        <begin position="765"/>
        <end position="785"/>
    </location>
</feature>
<organism evidence="2 3">
    <name type="scientific">Cylindrodendrum hubeiense</name>
    <dbReference type="NCBI Taxonomy" id="595255"/>
    <lineage>
        <taxon>Eukaryota</taxon>
        <taxon>Fungi</taxon>
        <taxon>Dikarya</taxon>
        <taxon>Ascomycota</taxon>
        <taxon>Pezizomycotina</taxon>
        <taxon>Sordariomycetes</taxon>
        <taxon>Hypocreomycetidae</taxon>
        <taxon>Hypocreales</taxon>
        <taxon>Nectriaceae</taxon>
        <taxon>Cylindrodendrum</taxon>
    </lineage>
</organism>
<feature type="region of interest" description="Disordered" evidence="1">
    <location>
        <begin position="1"/>
        <end position="54"/>
    </location>
</feature>
<feature type="compositionally biased region" description="Acidic residues" evidence="1">
    <location>
        <begin position="472"/>
        <end position="485"/>
    </location>
</feature>
<feature type="compositionally biased region" description="Pro residues" evidence="1">
    <location>
        <begin position="1059"/>
        <end position="1070"/>
    </location>
</feature>
<protein>
    <recommendedName>
        <fullName evidence="4">Flo11</fullName>
    </recommendedName>
</protein>
<feature type="compositionally biased region" description="Basic and acidic residues" evidence="1">
    <location>
        <begin position="833"/>
        <end position="842"/>
    </location>
</feature>
<feature type="compositionally biased region" description="Basic and acidic residues" evidence="1">
    <location>
        <begin position="618"/>
        <end position="632"/>
    </location>
</feature>
<feature type="compositionally biased region" description="Low complexity" evidence="1">
    <location>
        <begin position="1274"/>
        <end position="1300"/>
    </location>
</feature>
<keyword evidence="3" id="KW-1185">Reference proteome</keyword>
<evidence type="ECO:0008006" key="4">
    <source>
        <dbReference type="Google" id="ProtNLM"/>
    </source>
</evidence>
<feature type="region of interest" description="Disordered" evidence="1">
    <location>
        <begin position="941"/>
        <end position="1088"/>
    </location>
</feature>
<dbReference type="Gene3D" id="1.10.20.10">
    <property type="entry name" value="Histone, subunit A"/>
    <property type="match status" value="1"/>
</dbReference>
<proteinExistence type="predicted"/>
<dbReference type="OrthoDB" id="5382203at2759"/>
<feature type="region of interest" description="Disordered" evidence="1">
    <location>
        <begin position="1179"/>
        <end position="1304"/>
    </location>
</feature>
<accession>A0A9P5LGN4</accession>
<feature type="region of interest" description="Disordered" evidence="1">
    <location>
        <begin position="421"/>
        <end position="921"/>
    </location>
</feature>
<dbReference type="GO" id="GO:0046982">
    <property type="term" value="F:protein heterodimerization activity"/>
    <property type="evidence" value="ECO:0007669"/>
    <property type="project" value="InterPro"/>
</dbReference>
<dbReference type="InterPro" id="IPR009072">
    <property type="entry name" value="Histone-fold"/>
</dbReference>
<gene>
    <name evidence="2" type="ORF">G7Z17_g6111</name>
</gene>
<feature type="compositionally biased region" description="Low complexity" evidence="1">
    <location>
        <begin position="894"/>
        <end position="904"/>
    </location>
</feature>
<feature type="compositionally biased region" description="Low complexity" evidence="1">
    <location>
        <begin position="674"/>
        <end position="685"/>
    </location>
</feature>
<feature type="compositionally biased region" description="Acidic residues" evidence="1">
    <location>
        <begin position="1213"/>
        <end position="1222"/>
    </location>
</feature>
<evidence type="ECO:0000313" key="3">
    <source>
        <dbReference type="Proteomes" id="UP000722485"/>
    </source>
</evidence>
<feature type="compositionally biased region" description="Low complexity" evidence="1">
    <location>
        <begin position="547"/>
        <end position="556"/>
    </location>
</feature>
<feature type="compositionally biased region" description="Basic and acidic residues" evidence="1">
    <location>
        <begin position="426"/>
        <end position="448"/>
    </location>
</feature>
<name>A0A9P5LGN4_9HYPO</name>
<sequence length="1427" mass="154946">MSLAPLPASALLPNQQPPVHHRLAAQPPCALPSPPLRQLAEAPRPPNPRLRLSGNPPACFVQADKKNYSTAIAPRPTLRTGRPAEVYPHIEATMASPIPEATMSQPTSGVVLPPRGLRSRTQSMSSDRPSTIAHSLMSPPLSVSPEAAFIAASAASQIVTNDHDSHAETWYDQHGIEPAGETALVSQEALLLVNNFLDQLLFNFLSVARATTLSALRPAVAEVLKPKLAKDAVNNADEELREYLGEGDEDDYVQPQGGDPSRDWDLELVWKRTRLRCMVYSSLGDMEEEDEDLHMEQENLEIGADEQISAVISPAVAIFLTSVLEYMGELTLTVAGQAAYHRLRTKFQKEINEGAKSPTDIADRIVVEDLDMERVALDRTLGRLWRGWKKRIRSPTFDMSGRPYSRSSMGHMRHDSNLTELSRILTHSDEDIDTKKDEKEADTAERVPAEIALPMGDNDVYEIEVPGLAAYSDDEDEADEEEEDTASGRRPKSLLILPFGGPAGLPTPIMSQPNTPDFAGRKRSNSLPTPGTSPYRPATKRSKETAPAETAPAETSAVEEQETFELAKEHQDVDETKAAEETKPVEEPPSKISASKRLSKIVTDPSAAAAFRNRTRRGTGEDEGKVPYEKAEILTSARVSVSGSASPALSDFQGPFTMKRSNSVHSARIIDVTGPKSPSGSRSPSVDATERNRPASLNLSAQSSVYSNKSTPEEPQVPKTLGAVPRSAIAPTKSRSPVDRMRGSIPSAATISESEEEAEHDGSKDQSTPKNTTFHSSPLTHSIPVQDSLPAQRRRPQPLIGLPPQPHPSSHRKTSSGTKVTILRAPSAPSPLPEDRQAEISRKTGNHGNWHGSRDKVPTSPTHSIGMVSIERSKTRDGDDDAGVSSVAPRPIHTSGSSASSGTSRLKAVRTSEENASRSENVARNFEELIQSNQTITYTLTPENMRDIDHKRSLDQTPIVTKGSWKTEDARSHNRSRSSSAATEIKPQHRGTGLSDDKSKVGLQSPSMTLAKPVRGSAAAREARVPSESTADFAEFIKSTGPPGQAQARPAPLRSNPPGASPPTTNPTNPPVETRRVSSTSNRNRYMPREAMPEARTGNSDLIDFIRQGPPGASNNRIPRTVAPFRDTLDSDEMSGAVGGKAVDATIPDIRYSQASTHATDTSMPSIHSSVNSHTALLKNKGGSAPASRMFDDDDMMPKRKTRRVKDPYAIDFSDEDDDDDFITTPKPPAKKEESLADFLRNYDPPPEPVSQPISHKMPKKKASAPSLIGRFTRSSSNANSPSSASHSPVVDSRSLSSRSGGKGYIPIQVNIPPWLRQVWPYRQACRTASDASCRRFHGPGSDEEVRAQRSSVKRQPHFRPGGFPSQLGAPTRARCAASPPTGGREQPVQDVWQAKEAFDGLKSPRLRPDLLLADIFSHGLEPSKAP</sequence>
<feature type="region of interest" description="Disordered" evidence="1">
    <location>
        <begin position="1332"/>
        <end position="1389"/>
    </location>
</feature>
<dbReference type="EMBL" id="JAANBB010000112">
    <property type="protein sequence ID" value="KAF7549852.1"/>
    <property type="molecule type" value="Genomic_DNA"/>
</dbReference>
<feature type="compositionally biased region" description="Low complexity" evidence="1">
    <location>
        <begin position="1041"/>
        <end position="1058"/>
    </location>
</feature>
<feature type="compositionally biased region" description="Basic and acidic residues" evidence="1">
    <location>
        <begin position="944"/>
        <end position="954"/>
    </location>
</feature>
<feature type="compositionally biased region" description="Basic and acidic residues" evidence="1">
    <location>
        <begin position="565"/>
        <end position="589"/>
    </location>
</feature>
<feature type="compositionally biased region" description="Low complexity" evidence="1">
    <location>
        <begin position="1"/>
        <end position="13"/>
    </location>
</feature>